<feature type="domain" description="Penicillin-binding protein transpeptidase" evidence="20">
    <location>
        <begin position="385"/>
        <end position="630"/>
    </location>
</feature>
<evidence type="ECO:0000256" key="10">
    <source>
        <dbReference type="ARBA" id="ARBA00022801"/>
    </source>
</evidence>
<dbReference type="EMBL" id="MKVH01000025">
    <property type="protein sequence ID" value="OJX56207.1"/>
    <property type="molecule type" value="Genomic_DNA"/>
</dbReference>
<evidence type="ECO:0000256" key="19">
    <source>
        <dbReference type="SAM" id="Phobius"/>
    </source>
</evidence>
<dbReference type="GO" id="GO:0008955">
    <property type="term" value="F:peptidoglycan glycosyltransferase activity"/>
    <property type="evidence" value="ECO:0007669"/>
    <property type="project" value="UniProtKB-EC"/>
</dbReference>
<keyword evidence="11" id="KW-0133">Cell shape</keyword>
<comment type="catalytic activity">
    <reaction evidence="17">
        <text>[GlcNAc-(1-&gt;4)-Mur2Ac(oyl-L-Ala-gamma-D-Glu-L-Lys-D-Ala-D-Ala)](n)-di-trans,octa-cis-undecaprenyl diphosphate + beta-D-GlcNAc-(1-&gt;4)-Mur2Ac(oyl-L-Ala-gamma-D-Glu-L-Lys-D-Ala-D-Ala)-di-trans,octa-cis-undecaprenyl diphosphate = [GlcNAc-(1-&gt;4)-Mur2Ac(oyl-L-Ala-gamma-D-Glu-L-Lys-D-Ala-D-Ala)](n+1)-di-trans,octa-cis-undecaprenyl diphosphate + di-trans,octa-cis-undecaprenyl diphosphate + H(+)</text>
        <dbReference type="Rhea" id="RHEA:23708"/>
        <dbReference type="Rhea" id="RHEA-COMP:9602"/>
        <dbReference type="Rhea" id="RHEA-COMP:9603"/>
        <dbReference type="ChEBI" id="CHEBI:15378"/>
        <dbReference type="ChEBI" id="CHEBI:58405"/>
        <dbReference type="ChEBI" id="CHEBI:60033"/>
        <dbReference type="ChEBI" id="CHEBI:78435"/>
        <dbReference type="EC" id="2.4.99.28"/>
    </reaction>
</comment>
<evidence type="ECO:0000256" key="16">
    <source>
        <dbReference type="ARBA" id="ARBA00034000"/>
    </source>
</evidence>
<evidence type="ECO:0000259" key="20">
    <source>
        <dbReference type="Pfam" id="PF00905"/>
    </source>
</evidence>
<comment type="catalytic activity">
    <reaction evidence="16">
        <text>Preferential cleavage: (Ac)2-L-Lys-D-Ala-|-D-Ala. Also transpeptidation of peptidyl-alanyl moieties that are N-acyl substituents of D-alanine.</text>
        <dbReference type="EC" id="3.4.16.4"/>
    </reaction>
</comment>
<dbReference type="PANTHER" id="PTHR32282">
    <property type="entry name" value="BINDING PROTEIN TRANSPEPTIDASE, PUTATIVE-RELATED"/>
    <property type="match status" value="1"/>
</dbReference>
<dbReference type="GO" id="GO:0006508">
    <property type="term" value="P:proteolysis"/>
    <property type="evidence" value="ECO:0007669"/>
    <property type="project" value="UniProtKB-KW"/>
</dbReference>
<dbReference type="AlphaFoldDB" id="A0A1M3KV02"/>
<dbReference type="GO" id="GO:0008658">
    <property type="term" value="F:penicillin binding"/>
    <property type="evidence" value="ECO:0007669"/>
    <property type="project" value="InterPro"/>
</dbReference>
<evidence type="ECO:0000256" key="11">
    <source>
        <dbReference type="ARBA" id="ARBA00022960"/>
    </source>
</evidence>
<dbReference type="FunFam" id="1.10.3810.10:FF:000001">
    <property type="entry name" value="Penicillin-binding protein 1A"/>
    <property type="match status" value="1"/>
</dbReference>
<evidence type="ECO:0000313" key="22">
    <source>
        <dbReference type="EMBL" id="OJX56207.1"/>
    </source>
</evidence>
<evidence type="ECO:0000256" key="15">
    <source>
        <dbReference type="ARBA" id="ARBA00023316"/>
    </source>
</evidence>
<dbReference type="Gene3D" id="1.10.3810.10">
    <property type="entry name" value="Biosynthetic peptidoglycan transglycosylase-like"/>
    <property type="match status" value="1"/>
</dbReference>
<comment type="subcellular location">
    <subcellularLocation>
        <location evidence="1">Cell membrane</location>
    </subcellularLocation>
</comment>
<comment type="similarity">
    <text evidence="3">In the C-terminal section; belongs to the transpeptidase family.</text>
</comment>
<dbReference type="SUPFAM" id="SSF53955">
    <property type="entry name" value="Lysozyme-like"/>
    <property type="match status" value="1"/>
</dbReference>
<dbReference type="GO" id="GO:0009252">
    <property type="term" value="P:peptidoglycan biosynthetic process"/>
    <property type="evidence" value="ECO:0007669"/>
    <property type="project" value="UniProtKB-KW"/>
</dbReference>
<comment type="caution">
    <text evidence="22">The sequence shown here is derived from an EMBL/GenBank/DDBJ whole genome shotgun (WGS) entry which is preliminary data.</text>
</comment>
<feature type="domain" description="Glycosyl transferase family 51" evidence="21">
    <location>
        <begin position="60"/>
        <end position="230"/>
    </location>
</feature>
<accession>A0A1M3KV02</accession>
<evidence type="ECO:0000256" key="5">
    <source>
        <dbReference type="ARBA" id="ARBA00022475"/>
    </source>
</evidence>
<dbReference type="Gene3D" id="3.40.710.10">
    <property type="entry name" value="DD-peptidase/beta-lactamase superfamily"/>
    <property type="match status" value="2"/>
</dbReference>
<evidence type="ECO:0000256" key="18">
    <source>
        <dbReference type="SAM" id="MobiDB-lite"/>
    </source>
</evidence>
<keyword evidence="15" id="KW-0961">Cell wall biogenesis/degradation</keyword>
<evidence type="ECO:0000256" key="6">
    <source>
        <dbReference type="ARBA" id="ARBA00022645"/>
    </source>
</evidence>
<evidence type="ECO:0000256" key="14">
    <source>
        <dbReference type="ARBA" id="ARBA00023268"/>
    </source>
</evidence>
<dbReference type="Proteomes" id="UP000184233">
    <property type="component" value="Unassembled WGS sequence"/>
</dbReference>
<evidence type="ECO:0000313" key="23">
    <source>
        <dbReference type="Proteomes" id="UP000184233"/>
    </source>
</evidence>
<evidence type="ECO:0000256" key="9">
    <source>
        <dbReference type="ARBA" id="ARBA00022679"/>
    </source>
</evidence>
<gene>
    <name evidence="22" type="ORF">BGO89_12755</name>
</gene>
<keyword evidence="10" id="KW-0378">Hydrolase</keyword>
<evidence type="ECO:0000256" key="1">
    <source>
        <dbReference type="ARBA" id="ARBA00004236"/>
    </source>
</evidence>
<keyword evidence="5" id="KW-1003">Cell membrane</keyword>
<evidence type="ECO:0000256" key="7">
    <source>
        <dbReference type="ARBA" id="ARBA00022670"/>
    </source>
</evidence>
<protein>
    <submittedName>
        <fullName evidence="22">Uncharacterized protein</fullName>
    </submittedName>
</protein>
<evidence type="ECO:0000256" key="4">
    <source>
        <dbReference type="ARBA" id="ARBA00007739"/>
    </source>
</evidence>
<dbReference type="GO" id="GO:0030288">
    <property type="term" value="C:outer membrane-bounded periplasmic space"/>
    <property type="evidence" value="ECO:0007669"/>
    <property type="project" value="TreeGrafter"/>
</dbReference>
<dbReference type="InterPro" id="IPR036950">
    <property type="entry name" value="PBP_transglycosylase"/>
</dbReference>
<dbReference type="InterPro" id="IPR023346">
    <property type="entry name" value="Lysozyme-like_dom_sf"/>
</dbReference>
<dbReference type="GO" id="GO:0009002">
    <property type="term" value="F:serine-type D-Ala-D-Ala carboxypeptidase activity"/>
    <property type="evidence" value="ECO:0007669"/>
    <property type="project" value="UniProtKB-EC"/>
</dbReference>
<feature type="region of interest" description="Disordered" evidence="18">
    <location>
        <begin position="685"/>
        <end position="715"/>
    </location>
</feature>
<evidence type="ECO:0000256" key="8">
    <source>
        <dbReference type="ARBA" id="ARBA00022676"/>
    </source>
</evidence>
<reference evidence="22 23" key="1">
    <citation type="submission" date="2016-09" db="EMBL/GenBank/DDBJ databases">
        <title>Genome-resolved meta-omics ties microbial dynamics to process performance in biotechnology for thiocyanate degradation.</title>
        <authorList>
            <person name="Kantor R.S."/>
            <person name="Huddy R.J."/>
            <person name="Iyer R."/>
            <person name="Thomas B.C."/>
            <person name="Brown C.T."/>
            <person name="Anantharaman K."/>
            <person name="Tringe S."/>
            <person name="Hettich R.L."/>
            <person name="Harrison S.T."/>
            <person name="Banfield J.F."/>
        </authorList>
    </citation>
    <scope>NUCLEOTIDE SEQUENCE [LARGE SCALE GENOMIC DNA]</scope>
    <source>
        <strain evidence="22">59-99</strain>
    </source>
</reference>
<dbReference type="PANTHER" id="PTHR32282:SF11">
    <property type="entry name" value="PENICILLIN-BINDING PROTEIN 1B"/>
    <property type="match status" value="1"/>
</dbReference>
<evidence type="ECO:0000256" key="12">
    <source>
        <dbReference type="ARBA" id="ARBA00022984"/>
    </source>
</evidence>
<feature type="transmembrane region" description="Helical" evidence="19">
    <location>
        <begin position="12"/>
        <end position="32"/>
    </location>
</feature>
<dbReference type="SUPFAM" id="SSF56601">
    <property type="entry name" value="beta-lactamase/transpeptidase-like"/>
    <property type="match status" value="1"/>
</dbReference>
<evidence type="ECO:0000259" key="21">
    <source>
        <dbReference type="Pfam" id="PF00912"/>
    </source>
</evidence>
<dbReference type="STRING" id="1895771.BGO89_12755"/>
<keyword evidence="12" id="KW-0573">Peptidoglycan synthesis</keyword>
<keyword evidence="8" id="KW-0328">Glycosyltransferase</keyword>
<comment type="pathway">
    <text evidence="2">Cell wall biogenesis; peptidoglycan biosynthesis.</text>
</comment>
<dbReference type="GO" id="GO:0008360">
    <property type="term" value="P:regulation of cell shape"/>
    <property type="evidence" value="ECO:0007669"/>
    <property type="project" value="UniProtKB-KW"/>
</dbReference>
<keyword evidence="6" id="KW-0121">Carboxypeptidase</keyword>
<dbReference type="Pfam" id="PF00912">
    <property type="entry name" value="Transgly"/>
    <property type="match status" value="1"/>
</dbReference>
<evidence type="ECO:0000256" key="17">
    <source>
        <dbReference type="ARBA" id="ARBA00049902"/>
    </source>
</evidence>
<feature type="compositionally biased region" description="Pro residues" evidence="18">
    <location>
        <begin position="706"/>
        <end position="715"/>
    </location>
</feature>
<dbReference type="InterPro" id="IPR012338">
    <property type="entry name" value="Beta-lactam/transpept-like"/>
</dbReference>
<evidence type="ECO:0000256" key="2">
    <source>
        <dbReference type="ARBA" id="ARBA00004752"/>
    </source>
</evidence>
<comment type="similarity">
    <text evidence="4">In the N-terminal section; belongs to the glycosyltransferase 51 family.</text>
</comment>
<dbReference type="GO" id="GO:0071555">
    <property type="term" value="P:cell wall organization"/>
    <property type="evidence" value="ECO:0007669"/>
    <property type="project" value="UniProtKB-KW"/>
</dbReference>
<organism evidence="22 23">
    <name type="scientific">Candidatus Kapaibacterium thiocyanatum</name>
    <dbReference type="NCBI Taxonomy" id="1895771"/>
    <lineage>
        <taxon>Bacteria</taxon>
        <taxon>Pseudomonadati</taxon>
        <taxon>Candidatus Kapaibacteriota</taxon>
        <taxon>Candidatus Kapaibacteriia</taxon>
        <taxon>Candidatus Kapaibacteriales</taxon>
        <taxon>Candidatus Kapaibacteriaceae</taxon>
        <taxon>Candidatus Kapaibacterium</taxon>
    </lineage>
</organism>
<proteinExistence type="inferred from homology"/>
<dbReference type="InterPro" id="IPR001460">
    <property type="entry name" value="PCN-bd_Tpept"/>
</dbReference>
<keyword evidence="14" id="KW-0511">Multifunctional enzyme</keyword>
<dbReference type="InterPro" id="IPR001264">
    <property type="entry name" value="Glyco_trans_51"/>
</dbReference>
<sequence length="715" mass="78800">MKHISPRTVLRAFLYGITGIVVAVAIYVMVVLSDGLPTLEQLENPKQDLATQVFSSDGVLLEHFATTRRTSIPFDSIPRNFVNALIATEDRAFYEHWGVHTMRIVKATVKNILAMRTKEGASTITQQLARNLYFTQEQTLARKIREAWTALQIERTYTKNEILEMYANTVYYGRGAYGIQVAAQVYFNKQPMELSTSECAYLVGLFKAPEKYNSDDSAGIARRNLILGMMHEASFINDAQWARATSEPLAKPSPAQISRGIAPHFVEMIRQQLGRDGDGNDKLKGYDLYRDGLVIHTTLNASIQRYANLAVAEHLGQYQQLFDKNFSWKSKGALLNSLLERAIVKKSDYISATPDQRKRIMERYKRDRKFVDSVKRDATTIQTGLVVIDPRTGGILAMVGASPQSMRNNPAARYSLNHVTQIRRQPGSSFKPFVYAAALESGLTPDSPIESGPFSIVLPSGDVWAPAGSSKNGGPMPLRTALKFSTNSVAARLITEHTSASKVVGLCQRMGIVSPLRPVPSIALGSVEVTPLEMTNAYGIFINQGVAVPTAAITRIEDRMGNVLYEARLPSTVSDAISPSVARSMISMMRGVVDGGTGSSIRRFFKYDAAGKTGTTNDFADAWFIGYTPQLVAGVWVGFDDRRIQFTGDYGQGGRAAAPAWGRLMQKVYDDANLGYRQTRFAVEKDSADTTSPDIINMPPAEEIQDPPPLPPNKP</sequence>
<dbReference type="InterPro" id="IPR050396">
    <property type="entry name" value="Glycosyltr_51/Transpeptidase"/>
</dbReference>
<name>A0A1M3KV02_9BACT</name>
<keyword evidence="19" id="KW-1133">Transmembrane helix</keyword>
<evidence type="ECO:0000256" key="3">
    <source>
        <dbReference type="ARBA" id="ARBA00007090"/>
    </source>
</evidence>
<dbReference type="NCBIfam" id="TIGR02074">
    <property type="entry name" value="PBP_1a_fam"/>
    <property type="match status" value="1"/>
</dbReference>
<keyword evidence="9" id="KW-0808">Transferase</keyword>
<keyword evidence="7" id="KW-0645">Protease</keyword>
<dbReference type="GO" id="GO:0005886">
    <property type="term" value="C:plasma membrane"/>
    <property type="evidence" value="ECO:0007669"/>
    <property type="project" value="UniProtKB-SubCell"/>
</dbReference>
<keyword evidence="13 19" id="KW-0472">Membrane</keyword>
<evidence type="ECO:0000256" key="13">
    <source>
        <dbReference type="ARBA" id="ARBA00023136"/>
    </source>
</evidence>
<keyword evidence="19" id="KW-0812">Transmembrane</keyword>
<dbReference type="Pfam" id="PF00905">
    <property type="entry name" value="Transpeptidase"/>
    <property type="match status" value="1"/>
</dbReference>